<keyword evidence="2" id="KW-1185">Reference proteome</keyword>
<comment type="caution">
    <text evidence="1">The sequence shown here is derived from an EMBL/GenBank/DDBJ whole genome shotgun (WGS) entry which is preliminary data.</text>
</comment>
<name>A0A5A7QWF5_STRAF</name>
<gene>
    <name evidence="1" type="ORF">STAS_26491</name>
</gene>
<sequence>MHKTQTKTNGQHVTQRKLHRLLDHGHNHRLNLLSCQHRRRRVGAELRREIVGRQGSGEGGDLLRHGSTGSFDVAPISRISSGGVRLIGKRAQLPAIAVFTERMEFLKMKFGPNWTRREKRGPAADTAASSAELQLHPLLGSRSDTVLGRGSTLAVAANSALP</sequence>
<evidence type="ECO:0000313" key="1">
    <source>
        <dbReference type="EMBL" id="GER49262.1"/>
    </source>
</evidence>
<dbReference type="AlphaFoldDB" id="A0A5A7QWF5"/>
<reference evidence="2" key="1">
    <citation type="journal article" date="2019" name="Curr. Biol.">
        <title>Genome Sequence of Striga asiatica Provides Insight into the Evolution of Plant Parasitism.</title>
        <authorList>
            <person name="Yoshida S."/>
            <person name="Kim S."/>
            <person name="Wafula E.K."/>
            <person name="Tanskanen J."/>
            <person name="Kim Y.M."/>
            <person name="Honaas L."/>
            <person name="Yang Z."/>
            <person name="Spallek T."/>
            <person name="Conn C.E."/>
            <person name="Ichihashi Y."/>
            <person name="Cheong K."/>
            <person name="Cui S."/>
            <person name="Der J.P."/>
            <person name="Gundlach H."/>
            <person name="Jiao Y."/>
            <person name="Hori C."/>
            <person name="Ishida J.K."/>
            <person name="Kasahara H."/>
            <person name="Kiba T."/>
            <person name="Kim M.S."/>
            <person name="Koo N."/>
            <person name="Laohavisit A."/>
            <person name="Lee Y.H."/>
            <person name="Lumba S."/>
            <person name="McCourt P."/>
            <person name="Mortimer J.C."/>
            <person name="Mutuku J.M."/>
            <person name="Nomura T."/>
            <person name="Sasaki-Sekimoto Y."/>
            <person name="Seto Y."/>
            <person name="Wang Y."/>
            <person name="Wakatake T."/>
            <person name="Sakakibara H."/>
            <person name="Demura T."/>
            <person name="Yamaguchi S."/>
            <person name="Yoneyama K."/>
            <person name="Manabe R.I."/>
            <person name="Nelson D.C."/>
            <person name="Schulman A.H."/>
            <person name="Timko M.P."/>
            <person name="dePamphilis C.W."/>
            <person name="Choi D."/>
            <person name="Shirasu K."/>
        </authorList>
    </citation>
    <scope>NUCLEOTIDE SEQUENCE [LARGE SCALE GENOMIC DNA]</scope>
    <source>
        <strain evidence="2">cv. UVA1</strain>
    </source>
</reference>
<accession>A0A5A7QWF5</accession>
<proteinExistence type="predicted"/>
<evidence type="ECO:0000313" key="2">
    <source>
        <dbReference type="Proteomes" id="UP000325081"/>
    </source>
</evidence>
<protein>
    <submittedName>
        <fullName evidence="1">Prepilin peptidase dependent protein A</fullName>
    </submittedName>
</protein>
<dbReference type="Proteomes" id="UP000325081">
    <property type="component" value="Unassembled WGS sequence"/>
</dbReference>
<dbReference type="EMBL" id="BKCP01008515">
    <property type="protein sequence ID" value="GER49262.1"/>
    <property type="molecule type" value="Genomic_DNA"/>
</dbReference>
<organism evidence="1 2">
    <name type="scientific">Striga asiatica</name>
    <name type="common">Asiatic witchweed</name>
    <name type="synonym">Buchnera asiatica</name>
    <dbReference type="NCBI Taxonomy" id="4170"/>
    <lineage>
        <taxon>Eukaryota</taxon>
        <taxon>Viridiplantae</taxon>
        <taxon>Streptophyta</taxon>
        <taxon>Embryophyta</taxon>
        <taxon>Tracheophyta</taxon>
        <taxon>Spermatophyta</taxon>
        <taxon>Magnoliopsida</taxon>
        <taxon>eudicotyledons</taxon>
        <taxon>Gunneridae</taxon>
        <taxon>Pentapetalae</taxon>
        <taxon>asterids</taxon>
        <taxon>lamiids</taxon>
        <taxon>Lamiales</taxon>
        <taxon>Orobanchaceae</taxon>
        <taxon>Buchnereae</taxon>
        <taxon>Striga</taxon>
    </lineage>
</organism>